<dbReference type="InterPro" id="IPR035895">
    <property type="entry name" value="HPr-like_sf"/>
</dbReference>
<comment type="caution">
    <text evidence="2">The sequence shown here is derived from an EMBL/GenBank/DDBJ whole genome shotgun (WGS) entry which is preliminary data.</text>
</comment>
<dbReference type="Pfam" id="PF00381">
    <property type="entry name" value="PTS-HPr"/>
    <property type="match status" value="1"/>
</dbReference>
<dbReference type="SUPFAM" id="SSF55594">
    <property type="entry name" value="HPr-like"/>
    <property type="match status" value="1"/>
</dbReference>
<sequence>MEAAVMVQMEEKMYYDKLLTIVREANQFQSYIVFEMNGMVINGKSLISVSTFLKQKNQMTVRAVGNDAKDAVEAIKKLI</sequence>
<evidence type="ECO:0000313" key="2">
    <source>
        <dbReference type="EMBL" id="MFC5713711.1"/>
    </source>
</evidence>
<name>A0ABW0YQJ4_9BACI</name>
<evidence type="ECO:0000313" key="3">
    <source>
        <dbReference type="Proteomes" id="UP001596142"/>
    </source>
</evidence>
<reference evidence="3" key="1">
    <citation type="journal article" date="2019" name="Int. J. Syst. Evol. Microbiol.">
        <title>The Global Catalogue of Microorganisms (GCM) 10K type strain sequencing project: providing services to taxonomists for standard genome sequencing and annotation.</title>
        <authorList>
            <consortium name="The Broad Institute Genomics Platform"/>
            <consortium name="The Broad Institute Genome Sequencing Center for Infectious Disease"/>
            <person name="Wu L."/>
            <person name="Ma J."/>
        </authorList>
    </citation>
    <scope>NUCLEOTIDE SEQUENCE [LARGE SCALE GENOMIC DNA]</scope>
    <source>
        <strain evidence="3">CECT 7184</strain>
    </source>
</reference>
<feature type="domain" description="HPr" evidence="1">
    <location>
        <begin position="20"/>
        <end position="79"/>
    </location>
</feature>
<dbReference type="InterPro" id="IPR000032">
    <property type="entry name" value="HPr-like"/>
</dbReference>
<keyword evidence="3" id="KW-1185">Reference proteome</keyword>
<dbReference type="RefSeq" id="WP_054636692.1">
    <property type="nucleotide sequence ID" value="NZ_JBHSOZ010000005.1"/>
</dbReference>
<proteinExistence type="predicted"/>
<dbReference type="EMBL" id="JBHSOZ010000005">
    <property type="protein sequence ID" value="MFC5713711.1"/>
    <property type="molecule type" value="Genomic_DNA"/>
</dbReference>
<dbReference type="Proteomes" id="UP001596142">
    <property type="component" value="Unassembled WGS sequence"/>
</dbReference>
<organism evidence="2 3">
    <name type="scientific">Thalassorhabdus alkalitolerans</name>
    <dbReference type="NCBI Taxonomy" id="2282697"/>
    <lineage>
        <taxon>Bacteria</taxon>
        <taxon>Bacillati</taxon>
        <taxon>Bacillota</taxon>
        <taxon>Bacilli</taxon>
        <taxon>Bacillales</taxon>
        <taxon>Bacillaceae</taxon>
        <taxon>Thalassorhabdus</taxon>
    </lineage>
</organism>
<gene>
    <name evidence="2" type="ORF">ACFPU1_13045</name>
</gene>
<accession>A0ABW0YQJ4</accession>
<dbReference type="Gene3D" id="3.30.1340.10">
    <property type="entry name" value="HPr-like"/>
    <property type="match status" value="1"/>
</dbReference>
<evidence type="ECO:0000259" key="1">
    <source>
        <dbReference type="Pfam" id="PF00381"/>
    </source>
</evidence>
<protein>
    <submittedName>
        <fullName evidence="2">HPr family phosphocarrier protein</fullName>
    </submittedName>
</protein>